<evidence type="ECO:0000259" key="4">
    <source>
        <dbReference type="Pfam" id="PF00135"/>
    </source>
</evidence>
<dbReference type="AlphaFoldDB" id="A0AAD7J208"/>
<feature type="signal peptide" evidence="3">
    <location>
        <begin position="1"/>
        <end position="24"/>
    </location>
</feature>
<evidence type="ECO:0000256" key="2">
    <source>
        <dbReference type="ARBA" id="ARBA00022801"/>
    </source>
</evidence>
<dbReference type="SUPFAM" id="SSF53474">
    <property type="entry name" value="alpha/beta-Hydrolases"/>
    <property type="match status" value="1"/>
</dbReference>
<feature type="chain" id="PRO_5041777058" description="Carboxylic ester hydrolase" evidence="3">
    <location>
        <begin position="25"/>
        <end position="549"/>
    </location>
</feature>
<organism evidence="5 6">
    <name type="scientific">Mycena maculata</name>
    <dbReference type="NCBI Taxonomy" id="230809"/>
    <lineage>
        <taxon>Eukaryota</taxon>
        <taxon>Fungi</taxon>
        <taxon>Dikarya</taxon>
        <taxon>Basidiomycota</taxon>
        <taxon>Agaricomycotina</taxon>
        <taxon>Agaricomycetes</taxon>
        <taxon>Agaricomycetidae</taxon>
        <taxon>Agaricales</taxon>
        <taxon>Marasmiineae</taxon>
        <taxon>Mycenaceae</taxon>
        <taxon>Mycena</taxon>
    </lineage>
</organism>
<dbReference type="InterPro" id="IPR029058">
    <property type="entry name" value="AB_hydrolase_fold"/>
</dbReference>
<proteinExistence type="inferred from homology"/>
<keyword evidence="3" id="KW-0732">Signal</keyword>
<sequence>MSWCTFGTLALVFRAWAAVGAALAAPTVTLDAGIFTGIVESPNTQSFLGIPFAQPPVGDLRFNLPEMIRPYNGSFDATAMGLACPQQAFDFELPFLAGLPQDVLDDIVNAVYGIVLPDSEDCLTINVIKPATATASSKLPVVVWIFASGFEFSSPATSDGTTIVERSITLGEPVIYVSMNYRVSAFGFLAGAEVKAAGVGNLGLQDQREALRWIQKYITAFGGDTTKVTIWGESAGAISVSLQMLATGGNTEGLFRAAFMQSGAPIPVGSIDNGQKYYDAIVEQTGCSGAVDTLACLRTVPYTTLKAAQNASPGLFSYQSLVLAWLPRADGVFLSDNPQLLVQQGLVADIPFIIGNCDDEGTIFSLSTTNITTDAEFMQWIQTYWLPKLAAAQAVTLNSLYPSDVVDGSPFNTGFLNELTSQYKQIAAFQGDVVFQAPRRFFQQALSGKQDQWAFLSRREKSVPFLGSFHTSDIHNIYDDGELTDYLINFATNLNPNGGTVPNWPAYTTETPKMMTFLDSFFIPTTITNDTYRAAAMQFLTNITLEFPM</sequence>
<comment type="caution">
    <text evidence="5">The sequence shown here is derived from an EMBL/GenBank/DDBJ whole genome shotgun (WGS) entry which is preliminary data.</text>
</comment>
<keyword evidence="2 3" id="KW-0378">Hydrolase</keyword>
<evidence type="ECO:0000256" key="1">
    <source>
        <dbReference type="ARBA" id="ARBA00005964"/>
    </source>
</evidence>
<dbReference type="GO" id="GO:0016787">
    <property type="term" value="F:hydrolase activity"/>
    <property type="evidence" value="ECO:0007669"/>
    <property type="project" value="UniProtKB-KW"/>
</dbReference>
<dbReference type="Proteomes" id="UP001215280">
    <property type="component" value="Unassembled WGS sequence"/>
</dbReference>
<dbReference type="InterPro" id="IPR050309">
    <property type="entry name" value="Type-B_Carboxylest/Lipase"/>
</dbReference>
<evidence type="ECO:0000313" key="6">
    <source>
        <dbReference type="Proteomes" id="UP001215280"/>
    </source>
</evidence>
<keyword evidence="6" id="KW-1185">Reference proteome</keyword>
<dbReference type="InterPro" id="IPR019826">
    <property type="entry name" value="Carboxylesterase_B_AS"/>
</dbReference>
<comment type="similarity">
    <text evidence="1 3">Belongs to the type-B carboxylesterase/lipase family.</text>
</comment>
<gene>
    <name evidence="5" type="ORF">DFH07DRAFT_490722</name>
</gene>
<dbReference type="PROSITE" id="PS00941">
    <property type="entry name" value="CARBOXYLESTERASE_B_2"/>
    <property type="match status" value="1"/>
</dbReference>
<evidence type="ECO:0000256" key="3">
    <source>
        <dbReference type="RuleBase" id="RU361235"/>
    </source>
</evidence>
<reference evidence="5" key="1">
    <citation type="submission" date="2023-03" db="EMBL/GenBank/DDBJ databases">
        <title>Massive genome expansion in bonnet fungi (Mycena s.s.) driven by repeated elements and novel gene families across ecological guilds.</title>
        <authorList>
            <consortium name="Lawrence Berkeley National Laboratory"/>
            <person name="Harder C.B."/>
            <person name="Miyauchi S."/>
            <person name="Viragh M."/>
            <person name="Kuo A."/>
            <person name="Thoen E."/>
            <person name="Andreopoulos B."/>
            <person name="Lu D."/>
            <person name="Skrede I."/>
            <person name="Drula E."/>
            <person name="Henrissat B."/>
            <person name="Morin E."/>
            <person name="Kohler A."/>
            <person name="Barry K."/>
            <person name="LaButti K."/>
            <person name="Morin E."/>
            <person name="Salamov A."/>
            <person name="Lipzen A."/>
            <person name="Mereny Z."/>
            <person name="Hegedus B."/>
            <person name="Baldrian P."/>
            <person name="Stursova M."/>
            <person name="Weitz H."/>
            <person name="Taylor A."/>
            <person name="Grigoriev I.V."/>
            <person name="Nagy L.G."/>
            <person name="Martin F."/>
            <person name="Kauserud H."/>
        </authorList>
    </citation>
    <scope>NUCLEOTIDE SEQUENCE</scope>
    <source>
        <strain evidence="5">CBHHK188m</strain>
    </source>
</reference>
<name>A0AAD7J208_9AGAR</name>
<accession>A0AAD7J208</accession>
<dbReference type="Pfam" id="PF00135">
    <property type="entry name" value="COesterase"/>
    <property type="match status" value="1"/>
</dbReference>
<dbReference type="EMBL" id="JARJLG010000064">
    <property type="protein sequence ID" value="KAJ7755305.1"/>
    <property type="molecule type" value="Genomic_DNA"/>
</dbReference>
<dbReference type="InterPro" id="IPR002018">
    <property type="entry name" value="CarbesteraseB"/>
</dbReference>
<dbReference type="InterPro" id="IPR019819">
    <property type="entry name" value="Carboxylesterase_B_CS"/>
</dbReference>
<dbReference type="PROSITE" id="PS00122">
    <property type="entry name" value="CARBOXYLESTERASE_B_1"/>
    <property type="match status" value="1"/>
</dbReference>
<dbReference type="PANTHER" id="PTHR11559">
    <property type="entry name" value="CARBOXYLESTERASE"/>
    <property type="match status" value="1"/>
</dbReference>
<feature type="domain" description="Carboxylesterase type B" evidence="4">
    <location>
        <begin position="26"/>
        <end position="519"/>
    </location>
</feature>
<protein>
    <recommendedName>
        <fullName evidence="3">Carboxylic ester hydrolase</fullName>
        <ecNumber evidence="3">3.1.1.-</ecNumber>
    </recommendedName>
</protein>
<dbReference type="Gene3D" id="3.40.50.1820">
    <property type="entry name" value="alpha/beta hydrolase"/>
    <property type="match status" value="1"/>
</dbReference>
<dbReference type="EC" id="3.1.1.-" evidence="3"/>
<evidence type="ECO:0000313" key="5">
    <source>
        <dbReference type="EMBL" id="KAJ7755305.1"/>
    </source>
</evidence>